<keyword evidence="6" id="KW-0539">Nucleus</keyword>
<evidence type="ECO:0000256" key="3">
    <source>
        <dbReference type="ARBA" id="ARBA00022737"/>
    </source>
</evidence>
<dbReference type="Gene3D" id="2.170.270.10">
    <property type="entry name" value="SET domain"/>
    <property type="match status" value="1"/>
</dbReference>
<evidence type="ECO:0000259" key="10">
    <source>
        <dbReference type="PROSITE" id="PS50280"/>
    </source>
</evidence>
<dbReference type="PROSITE" id="PS00028">
    <property type="entry name" value="ZINC_FINGER_C2H2_1"/>
    <property type="match status" value="5"/>
</dbReference>
<reference evidence="12" key="1">
    <citation type="submission" date="2011-05" db="EMBL/GenBank/DDBJ databases">
        <authorList>
            <person name="Richards S.R."/>
            <person name="Qu J."/>
            <person name="Jiang H."/>
            <person name="Jhangiani S.N."/>
            <person name="Agravi P."/>
            <person name="Goodspeed R."/>
            <person name="Gross S."/>
            <person name="Mandapat C."/>
            <person name="Jackson L."/>
            <person name="Mathew T."/>
            <person name="Pu L."/>
            <person name="Thornton R."/>
            <person name="Saada N."/>
            <person name="Wilczek-Boney K.B."/>
            <person name="Lee S."/>
            <person name="Kovar C."/>
            <person name="Wu Y."/>
            <person name="Scherer S.E."/>
            <person name="Worley K.C."/>
            <person name="Muzny D.M."/>
            <person name="Gibbs R."/>
        </authorList>
    </citation>
    <scope>NUCLEOTIDE SEQUENCE</scope>
    <source>
        <strain evidence="12">Brora</strain>
    </source>
</reference>
<dbReference type="EMBL" id="JH431790">
    <property type="status" value="NOT_ANNOTATED_CDS"/>
    <property type="molecule type" value="Genomic_DNA"/>
</dbReference>
<feature type="compositionally biased region" description="Polar residues" evidence="8">
    <location>
        <begin position="916"/>
        <end position="938"/>
    </location>
</feature>
<dbReference type="PROSITE" id="PS50157">
    <property type="entry name" value="ZINC_FINGER_C2H2_2"/>
    <property type="match status" value="6"/>
</dbReference>
<evidence type="ECO:0000256" key="6">
    <source>
        <dbReference type="ARBA" id="ARBA00023242"/>
    </source>
</evidence>
<evidence type="ECO:0008006" key="13">
    <source>
        <dbReference type="Google" id="ProtNLM"/>
    </source>
</evidence>
<dbReference type="GO" id="GO:0008276">
    <property type="term" value="F:protein methyltransferase activity"/>
    <property type="evidence" value="ECO:0007669"/>
    <property type="project" value="UniProtKB-ARBA"/>
</dbReference>
<dbReference type="SMART" id="SM00355">
    <property type="entry name" value="ZnF_C2H2"/>
    <property type="match status" value="7"/>
</dbReference>
<evidence type="ECO:0000259" key="9">
    <source>
        <dbReference type="PROSITE" id="PS50157"/>
    </source>
</evidence>
<dbReference type="Pfam" id="PF21549">
    <property type="entry name" value="PRDM2_PR"/>
    <property type="match status" value="1"/>
</dbReference>
<dbReference type="GO" id="GO:0005634">
    <property type="term" value="C:nucleus"/>
    <property type="evidence" value="ECO:0007669"/>
    <property type="project" value="UniProtKB-SubCell"/>
</dbReference>
<evidence type="ECO:0000256" key="8">
    <source>
        <dbReference type="SAM" id="MobiDB-lite"/>
    </source>
</evidence>
<feature type="region of interest" description="Disordered" evidence="8">
    <location>
        <begin position="1"/>
        <end position="43"/>
    </location>
</feature>
<dbReference type="InterPro" id="IPR046341">
    <property type="entry name" value="SET_dom_sf"/>
</dbReference>
<accession>T1J1Z7</accession>
<dbReference type="GO" id="GO:0008170">
    <property type="term" value="F:N-methyltransferase activity"/>
    <property type="evidence" value="ECO:0007669"/>
    <property type="project" value="UniProtKB-ARBA"/>
</dbReference>
<dbReference type="InterPro" id="IPR050888">
    <property type="entry name" value="ZnF_C2H2-type_TF"/>
</dbReference>
<feature type="region of interest" description="Disordered" evidence="8">
    <location>
        <begin position="908"/>
        <end position="942"/>
    </location>
</feature>
<evidence type="ECO:0000313" key="12">
    <source>
        <dbReference type="Proteomes" id="UP000014500"/>
    </source>
</evidence>
<dbReference type="HOGENOM" id="CLU_282751_0_0_1"/>
<dbReference type="SUPFAM" id="SSF57667">
    <property type="entry name" value="beta-beta-alpha zinc fingers"/>
    <property type="match status" value="3"/>
</dbReference>
<comment type="subcellular location">
    <subcellularLocation>
        <location evidence="1">Nucleus</location>
    </subcellularLocation>
</comment>
<dbReference type="Proteomes" id="UP000014500">
    <property type="component" value="Unassembled WGS sequence"/>
</dbReference>
<feature type="compositionally biased region" description="Gly residues" evidence="8">
    <location>
        <begin position="633"/>
        <end position="650"/>
    </location>
</feature>
<reference evidence="11" key="2">
    <citation type="submission" date="2015-02" db="UniProtKB">
        <authorList>
            <consortium name="EnsemblMetazoa"/>
        </authorList>
    </citation>
    <scope>IDENTIFICATION</scope>
</reference>
<feature type="domain" description="C2H2-type" evidence="9">
    <location>
        <begin position="384"/>
        <end position="412"/>
    </location>
</feature>
<evidence type="ECO:0000256" key="1">
    <source>
        <dbReference type="ARBA" id="ARBA00004123"/>
    </source>
</evidence>
<protein>
    <recommendedName>
        <fullName evidence="13">PR domain zinc finger protein 4</fullName>
    </recommendedName>
</protein>
<feature type="region of interest" description="Disordered" evidence="8">
    <location>
        <begin position="502"/>
        <end position="536"/>
    </location>
</feature>
<feature type="domain" description="C2H2-type" evidence="9">
    <location>
        <begin position="290"/>
        <end position="318"/>
    </location>
</feature>
<dbReference type="InterPro" id="IPR036236">
    <property type="entry name" value="Znf_C2H2_sf"/>
</dbReference>
<dbReference type="GO" id="GO:0008757">
    <property type="term" value="F:S-adenosylmethionine-dependent methyltransferase activity"/>
    <property type="evidence" value="ECO:0007669"/>
    <property type="project" value="UniProtKB-ARBA"/>
</dbReference>
<feature type="region of interest" description="Disordered" evidence="8">
    <location>
        <begin position="628"/>
        <end position="653"/>
    </location>
</feature>
<dbReference type="STRING" id="126957.T1J1Z7"/>
<feature type="compositionally biased region" description="Acidic residues" evidence="8">
    <location>
        <begin position="16"/>
        <end position="40"/>
    </location>
</feature>
<evidence type="ECO:0000313" key="11">
    <source>
        <dbReference type="EnsemblMetazoa" id="SMAR007571-PA"/>
    </source>
</evidence>
<proteinExistence type="predicted"/>
<dbReference type="GO" id="GO:0008270">
    <property type="term" value="F:zinc ion binding"/>
    <property type="evidence" value="ECO:0007669"/>
    <property type="project" value="UniProtKB-KW"/>
</dbReference>
<organism evidence="11 12">
    <name type="scientific">Strigamia maritima</name>
    <name type="common">European centipede</name>
    <name type="synonym">Geophilus maritimus</name>
    <dbReference type="NCBI Taxonomy" id="126957"/>
    <lineage>
        <taxon>Eukaryota</taxon>
        <taxon>Metazoa</taxon>
        <taxon>Ecdysozoa</taxon>
        <taxon>Arthropoda</taxon>
        <taxon>Myriapoda</taxon>
        <taxon>Chilopoda</taxon>
        <taxon>Pleurostigmophora</taxon>
        <taxon>Geophilomorpha</taxon>
        <taxon>Linotaeniidae</taxon>
        <taxon>Strigamia</taxon>
    </lineage>
</organism>
<evidence type="ECO:0000256" key="2">
    <source>
        <dbReference type="ARBA" id="ARBA00022723"/>
    </source>
</evidence>
<evidence type="ECO:0000256" key="7">
    <source>
        <dbReference type="PROSITE-ProRule" id="PRU00042"/>
    </source>
</evidence>
<feature type="domain" description="C2H2-type" evidence="9">
    <location>
        <begin position="443"/>
        <end position="468"/>
    </location>
</feature>
<feature type="domain" description="C2H2-type" evidence="9">
    <location>
        <begin position="351"/>
        <end position="379"/>
    </location>
</feature>
<dbReference type="FunFam" id="3.30.160.60:FF:001636">
    <property type="entry name" value="CLUMA_CG004886, isoform A"/>
    <property type="match status" value="1"/>
</dbReference>
<feature type="region of interest" description="Disordered" evidence="8">
    <location>
        <begin position="841"/>
        <end position="869"/>
    </location>
</feature>
<keyword evidence="5" id="KW-0862">Zinc</keyword>
<dbReference type="eggNOG" id="KOG1721">
    <property type="taxonomic scope" value="Eukaryota"/>
</dbReference>
<feature type="region of interest" description="Disordered" evidence="8">
    <location>
        <begin position="958"/>
        <end position="979"/>
    </location>
</feature>
<keyword evidence="3" id="KW-0677">Repeat</keyword>
<evidence type="ECO:0000256" key="4">
    <source>
        <dbReference type="ARBA" id="ARBA00022771"/>
    </source>
</evidence>
<dbReference type="InterPro" id="IPR013087">
    <property type="entry name" value="Znf_C2H2_type"/>
</dbReference>
<dbReference type="PROSITE" id="PS50280">
    <property type="entry name" value="SET"/>
    <property type="match status" value="1"/>
</dbReference>
<dbReference type="Gene3D" id="3.30.160.60">
    <property type="entry name" value="Classic Zinc Finger"/>
    <property type="match status" value="4"/>
</dbReference>
<keyword evidence="2" id="KW-0479">Metal-binding</keyword>
<feature type="domain" description="SET" evidence="10">
    <location>
        <begin position="128"/>
        <end position="242"/>
    </location>
</feature>
<dbReference type="InterPro" id="IPR001214">
    <property type="entry name" value="SET_dom"/>
</dbReference>
<sequence>MHSRLLRRQTFSQDLREEDETNEEEEEEEEEEEGEGEEYEQVSRIPALKVTLKSCYAGNSSSSRQIVCSSQRHHDSNKSALFRSRVCGDCGLKHSMGECPLQTPTLVVSDSPYDPEMTLVQAEATLPQGLKLETVDKIHGPGIFATEKIHRYTQFGPLVGRIVSEAEISEDANLKNVWEVFGETKTYLDTSDPASSNWLRYMRPAMSRDDRNIATVTKMDGRLYFVTIHDVTAGSELFYWSEDPSVTWSKKKLEKTSCGGCNQRFEHPLYYRMHCMIFHDPNFSLTIRKYHCKVCGVAVLGKENIMKHAMEMHDGKGAYQCQYCKKFFLRLNYLEMHRTYGCRLNPQRSRPLCDLCGKKFCQPQKLKVHIRRMHSDMSEVLKEFQCKSCFKLLGSRAALQRHLKEVHNKDQNIAATCDRCGKTFQNKSNLKIHMLTHSGVKPFRCCESGCTAAFTTKQCLQFHYKKVHGYGMHNMPPIERCVAYTFESYSGGLVSGYEKISESKTKTRKDRGLMGSETSRDTIGLGGSEDSSDVGVGKSFHITPKLVEAALKTMDPAASPLPHETNASIKQEGASLHSSVLDSASENSTIDSHLQDVSTPITSNVEMQGATSLHVDSPALAQHQEMMMESSGNGNGNGNGNGGSGSGSGSGLDACKEMDMVSLKPSVIENLGRHMLQRQASLLAFGLPPATSRSMNRMDPLQQLEHDLELGRHTPDMNQYSNLALCLARQRAEMNLVESEAKHGRLSENGNLSSEQQQQHQEMNLGHLSEHDEHALELLRPAMARQSMEQNMEMEHRMMQSNLSHQHNMDALEMRHQLEHEMNLSQQHAVSEMELHLDLSQRSERSSLNHLRSSSESMDHHMDMSPHTPQLASPLRMMESANELIHPLSRQHGYGLGQHRASLPCGSPLTRHQDQSLDMSCHTSNLNSPNMNSPTPSHCSDLPSQDAALELSRQCDTPAELARPPSHSIDLSSSGPHNRARTAELVRTGPGPGPADILANLEAGRMVCSSGYQAYSPPVYQAVPPAHMFEMKGKKNDLKVLRLISKKGHSAPDYNSIMKRVGKHANSCHSRTAPFLTFSVPMLKTTYLNKYRDWARDSSCGCGN</sequence>
<feature type="domain" description="C2H2-type" evidence="9">
    <location>
        <begin position="319"/>
        <end position="346"/>
    </location>
</feature>
<dbReference type="AlphaFoldDB" id="T1J1Z7"/>
<feature type="compositionally biased region" description="Polar residues" evidence="8">
    <location>
        <begin position="748"/>
        <end position="760"/>
    </location>
</feature>
<keyword evidence="12" id="KW-1185">Reference proteome</keyword>
<keyword evidence="4 7" id="KW-0863">Zinc-finger</keyword>
<feature type="domain" description="C2H2-type" evidence="9">
    <location>
        <begin position="415"/>
        <end position="442"/>
    </location>
</feature>
<feature type="region of interest" description="Disordered" evidence="8">
    <location>
        <begin position="741"/>
        <end position="760"/>
    </location>
</feature>
<dbReference type="PANTHER" id="PTHR24406">
    <property type="entry name" value="TRANSCRIPTIONAL REPRESSOR CTCFL-RELATED"/>
    <property type="match status" value="1"/>
</dbReference>
<dbReference type="Pfam" id="PF00096">
    <property type="entry name" value="zf-C2H2"/>
    <property type="match status" value="2"/>
</dbReference>
<evidence type="ECO:0000256" key="5">
    <source>
        <dbReference type="ARBA" id="ARBA00022833"/>
    </source>
</evidence>
<name>T1J1Z7_STRMM</name>
<dbReference type="EnsemblMetazoa" id="SMAR007571-RA">
    <property type="protein sequence ID" value="SMAR007571-PA"/>
    <property type="gene ID" value="SMAR007571"/>
</dbReference>